<reference evidence="2 3" key="1">
    <citation type="submission" date="2013-11" db="EMBL/GenBank/DDBJ databases">
        <title>Genome sequencing of Stegodyphus mimosarum.</title>
        <authorList>
            <person name="Bechsgaard J."/>
        </authorList>
    </citation>
    <scope>NUCLEOTIDE SEQUENCE [LARGE SCALE GENOMIC DNA]</scope>
</reference>
<evidence type="ECO:0000313" key="2">
    <source>
        <dbReference type="EMBL" id="KFM77278.1"/>
    </source>
</evidence>
<feature type="non-terminal residue" evidence="2">
    <location>
        <position position="154"/>
    </location>
</feature>
<evidence type="ECO:0000313" key="3">
    <source>
        <dbReference type="Proteomes" id="UP000054359"/>
    </source>
</evidence>
<dbReference type="OrthoDB" id="6437012at2759"/>
<dbReference type="AlphaFoldDB" id="A0A087UIT9"/>
<sequence>MESTSNGKLECKVTTEEELLELAKKEILRDTKCASMRAEQFGAHSWAKPQKYVPSKRFLKYMLINASKSNQTGRFNPEWKGKDKSFKRTSENPKQSFSKHNAGKSKEEHSKNYSNRQSPHRNEKTVSRHGHRDKKHSSNFSQRKHNKSESQNIV</sequence>
<name>A0A087UIT9_STEMI</name>
<gene>
    <name evidence="2" type="ORF">X975_14938</name>
</gene>
<protein>
    <submittedName>
        <fullName evidence="2">Uncharacterized protein</fullName>
    </submittedName>
</protein>
<proteinExistence type="predicted"/>
<organism evidence="2 3">
    <name type="scientific">Stegodyphus mimosarum</name>
    <name type="common">African social velvet spider</name>
    <dbReference type="NCBI Taxonomy" id="407821"/>
    <lineage>
        <taxon>Eukaryota</taxon>
        <taxon>Metazoa</taxon>
        <taxon>Ecdysozoa</taxon>
        <taxon>Arthropoda</taxon>
        <taxon>Chelicerata</taxon>
        <taxon>Arachnida</taxon>
        <taxon>Araneae</taxon>
        <taxon>Araneomorphae</taxon>
        <taxon>Entelegynae</taxon>
        <taxon>Eresoidea</taxon>
        <taxon>Eresidae</taxon>
        <taxon>Stegodyphus</taxon>
    </lineage>
</organism>
<accession>A0A087UIT9</accession>
<keyword evidence="3" id="KW-1185">Reference proteome</keyword>
<dbReference type="Proteomes" id="UP000054359">
    <property type="component" value="Unassembled WGS sequence"/>
</dbReference>
<feature type="compositionally biased region" description="Basic and acidic residues" evidence="1">
    <location>
        <begin position="77"/>
        <end position="91"/>
    </location>
</feature>
<feature type="region of interest" description="Disordered" evidence="1">
    <location>
        <begin position="66"/>
        <end position="154"/>
    </location>
</feature>
<evidence type="ECO:0000256" key="1">
    <source>
        <dbReference type="SAM" id="MobiDB-lite"/>
    </source>
</evidence>
<feature type="compositionally biased region" description="Basic residues" evidence="1">
    <location>
        <begin position="127"/>
        <end position="146"/>
    </location>
</feature>
<dbReference type="EMBL" id="KK119987">
    <property type="protein sequence ID" value="KFM77278.1"/>
    <property type="molecule type" value="Genomic_DNA"/>
</dbReference>